<sequence length="161" mass="18020">MDDDAHYPPDLFARLYDAFAAEPAHIHCYRAHHMRLSSTGEIQNYKEWEWETQHTGPSTLLFPTGHVGVLYPPGSLHPDVTNIALFQSLCPHADDVWLKAMALLAGSKVKKLPGKNRQLPTTRHSQKTSLSQSNVVGGGNDLQIRKVFAHYNLNALLQTQI</sequence>
<dbReference type="OrthoDB" id="5465469at2"/>
<keyword evidence="3" id="KW-1185">Reference proteome</keyword>
<comment type="caution">
    <text evidence="2">The sequence shown here is derived from an EMBL/GenBank/DDBJ whole genome shotgun (WGS) entry which is preliminary data.</text>
</comment>
<evidence type="ECO:0000313" key="2">
    <source>
        <dbReference type="EMBL" id="TSJ78074.1"/>
    </source>
</evidence>
<protein>
    <recommendedName>
        <fullName evidence="4">Glycosyltransferase family 2 protein</fullName>
    </recommendedName>
</protein>
<evidence type="ECO:0000256" key="1">
    <source>
        <dbReference type="SAM" id="MobiDB-lite"/>
    </source>
</evidence>
<evidence type="ECO:0000313" key="3">
    <source>
        <dbReference type="Proteomes" id="UP000315648"/>
    </source>
</evidence>
<evidence type="ECO:0008006" key="4">
    <source>
        <dbReference type="Google" id="ProtNLM"/>
    </source>
</evidence>
<organism evidence="2 3">
    <name type="scientific">Rariglobus hedericola</name>
    <dbReference type="NCBI Taxonomy" id="2597822"/>
    <lineage>
        <taxon>Bacteria</taxon>
        <taxon>Pseudomonadati</taxon>
        <taxon>Verrucomicrobiota</taxon>
        <taxon>Opitutia</taxon>
        <taxon>Opitutales</taxon>
        <taxon>Opitutaceae</taxon>
        <taxon>Rariglobus</taxon>
    </lineage>
</organism>
<dbReference type="AlphaFoldDB" id="A0A556QN66"/>
<feature type="compositionally biased region" description="Polar residues" evidence="1">
    <location>
        <begin position="118"/>
        <end position="135"/>
    </location>
</feature>
<proteinExistence type="predicted"/>
<accession>A0A556QN66</accession>
<dbReference type="RefSeq" id="WP_144228415.1">
    <property type="nucleotide sequence ID" value="NZ_CBCRVV010000001.1"/>
</dbReference>
<dbReference type="Proteomes" id="UP000315648">
    <property type="component" value="Unassembled WGS sequence"/>
</dbReference>
<name>A0A556QN66_9BACT</name>
<dbReference type="EMBL" id="VMBG01000001">
    <property type="protein sequence ID" value="TSJ78074.1"/>
    <property type="molecule type" value="Genomic_DNA"/>
</dbReference>
<gene>
    <name evidence="2" type="ORF">FPL22_01820</name>
</gene>
<feature type="region of interest" description="Disordered" evidence="1">
    <location>
        <begin position="113"/>
        <end position="135"/>
    </location>
</feature>
<reference evidence="2 3" key="1">
    <citation type="submission" date="2019-07" db="EMBL/GenBank/DDBJ databases">
        <title>Description of 53C-WASEF.</title>
        <authorList>
            <person name="Pitt A."/>
            <person name="Hahn M.W."/>
        </authorList>
    </citation>
    <scope>NUCLEOTIDE SEQUENCE [LARGE SCALE GENOMIC DNA]</scope>
    <source>
        <strain evidence="2 3">53C-WASEF</strain>
    </source>
</reference>